<protein>
    <submittedName>
        <fullName evidence="1">Uncharacterized protein</fullName>
    </submittedName>
</protein>
<reference evidence="1" key="1">
    <citation type="submission" date="2017-05" db="UniProtKB">
        <authorList>
            <consortium name="EnsemblMetazoa"/>
        </authorList>
    </citation>
    <scope>IDENTIFICATION</scope>
</reference>
<dbReference type="EnsemblMetazoa" id="Aqu2.1.26457_001">
    <property type="protein sequence ID" value="Aqu2.1.26457_001"/>
    <property type="gene ID" value="Aqu2.1.26457"/>
</dbReference>
<accession>A0A1X7UF92</accession>
<organism evidence="1">
    <name type="scientific">Amphimedon queenslandica</name>
    <name type="common">Sponge</name>
    <dbReference type="NCBI Taxonomy" id="400682"/>
    <lineage>
        <taxon>Eukaryota</taxon>
        <taxon>Metazoa</taxon>
        <taxon>Porifera</taxon>
        <taxon>Demospongiae</taxon>
        <taxon>Heteroscleromorpha</taxon>
        <taxon>Haplosclerida</taxon>
        <taxon>Niphatidae</taxon>
        <taxon>Amphimedon</taxon>
    </lineage>
</organism>
<proteinExistence type="predicted"/>
<dbReference type="AlphaFoldDB" id="A0A1X7UF92"/>
<sequence>MVSESTVRGIKRKYNEAFLQAASETEEEDSAQCTVTSLPKGKPGKPLILGIIMDSEVQDFIRTQRSSGAVVSRSTVIAIGKGVVMKHNKFYLKEFGGHIDLTKYWAESVCVG</sequence>
<dbReference type="InParanoid" id="A0A1X7UF92"/>
<name>A0A1X7UF92_AMPQE</name>
<evidence type="ECO:0000313" key="1">
    <source>
        <dbReference type="EnsemblMetazoa" id="Aqu2.1.26457_001"/>
    </source>
</evidence>